<dbReference type="Gene3D" id="2.160.20.110">
    <property type="match status" value="5"/>
</dbReference>
<evidence type="ECO:0000256" key="2">
    <source>
        <dbReference type="SAM" id="Phobius"/>
    </source>
</evidence>
<gene>
    <name evidence="3" type="ORF">A4V09_20130</name>
</gene>
<evidence type="ECO:0000313" key="4">
    <source>
        <dbReference type="Proteomes" id="UP000092574"/>
    </source>
</evidence>
<keyword evidence="2" id="KW-0812">Transmembrane</keyword>
<proteinExistence type="predicted"/>
<dbReference type="RefSeq" id="WP_065543938.1">
    <property type="nucleotide sequence ID" value="NZ_CP015405.2"/>
</dbReference>
<accession>A0A1C7IDS5</accession>
<keyword evidence="2" id="KW-1133">Transmembrane helix</keyword>
<evidence type="ECO:0008006" key="5">
    <source>
        <dbReference type="Google" id="ProtNLM"/>
    </source>
</evidence>
<reference evidence="3" key="1">
    <citation type="submission" date="2017-04" db="EMBL/GenBank/DDBJ databases">
        <title>Complete Genome Sequences of Twelve Strains of a Stable Defined Moderately Diverse Mouse Microbiota 2 (sDMDMm2).</title>
        <authorList>
            <person name="Uchimura Y."/>
            <person name="Wyss M."/>
            <person name="Brugiroux S."/>
            <person name="Limenitakis J.P."/>
            <person name="Stecher B."/>
            <person name="McCoy K.D."/>
            <person name="Macpherson A.J."/>
        </authorList>
    </citation>
    <scope>NUCLEOTIDE SEQUENCE</scope>
    <source>
        <strain evidence="3">YL58</strain>
    </source>
</reference>
<dbReference type="InterPro" id="IPR012902">
    <property type="entry name" value="N_methyl_site"/>
</dbReference>
<organism evidence="3 4">
    <name type="scientific">Blautia pseudococcoides</name>
    <dbReference type="NCBI Taxonomy" id="1796616"/>
    <lineage>
        <taxon>Bacteria</taxon>
        <taxon>Bacillati</taxon>
        <taxon>Bacillota</taxon>
        <taxon>Clostridia</taxon>
        <taxon>Lachnospirales</taxon>
        <taxon>Lachnospiraceae</taxon>
        <taxon>Blautia</taxon>
    </lineage>
</organism>
<keyword evidence="2" id="KW-0472">Membrane</keyword>
<dbReference type="InterPro" id="IPR045584">
    <property type="entry name" value="Pilin-like"/>
</dbReference>
<sequence length="3477" mass="379656">MEKGVLYRKIHKNRTDRNRNQGGYTLVELIVVICIVLILAGGAVFGVMTWIRWSQFKEQNEYAKTLFSAAQNHLTEYSENGQLGVLQQVLYENEDYRNQVKVNELVNDEGGKYSLDSLWPASQGKTDKEKYRGEICYLKGDAQTFRQYQEYKTGNGDKPDVEIIALYDLLLPYVYDSSILNAAVCVEFTPEDGQVFSVLYSNKNEKFEYGNVNKKGTVDITNREYSVRKKNLVGYYGVDTLSKATSTKAQKPSLTDVKLNNGDTLNLSFRLSKVKEALTAMTYEITICHKDTKDKKLVIQLDGTKLQRKDAESREPVICKVSKYNNTGKRLESREFPVLAWLEENETVRVILDAVDLSASSACYNYAIDLINAEDPKGTSDVYETFKNSYSFHRFGVNTEDIFCTVKGSGAYYKPTAKKQSNSTNTYFASYKDTENNDDSSTYTYSLTSIRHLYNIRYLEDKTEEKKEMQVIHNVYQLANNIDWKKFISEGNLYDTDRVYKKEKKEGKLSSVSPIKEANTAFPSIIQLKSTSTLESKGDKAYSISGMTLLESSNSKVGSYGTTDIAGTIQNVKNGPVGLFIQNNGAIHKLILDQITVNGTNSVGTFSGKNAGQLSELTVNNSEEEKSPSIVSGVSNVGGITGEQITKSNAGPAELKALVNRAAVTGVTYAGGIAGRFQADETNSILVKNCTNYGIVEAVPFNEKGQTNAATAKYIGGITGLCDNKTDDEKQLQIKNCTSSPQYTSLEIENLLQKGNEEILTAKLNGVYVGGIAGYNRNSLIENCNTEQEKNREGFIFGFQFVGGIVGYNESKAVSLDGKENVNEANVIGNSYVGGISGCNSGSLGENAGIQIPDLERDESKKISNWINKGIIAASGDYVGGITGVNTGIIENCSSEVTSDNTARKITDAQTLHGDYAGGIAGYNNGSIRAAEPGQDYFRKTIPLVSYIAGNNYVGGIVGYNDVEARVEDYTLAGGYIKGSGTFVGGYVGLNASKALLEDQVLVSNPNVVTGNYCVSGIIGGNIVASNENIRAEFNSDNFLGNVDATAFTGGFIGYNQLLQGNADEEKDRDKTGALAKEIIEEMEASGNILEEVVQEISDVSGEETENRLTIEGLEDNSDQLIKFGSLNADIYVGGVVGYNTPDTRLTIANVVNKTPVTARKGITNSEKRPEGNESVEEEFSFSYAGGVIGKVEKYVIVDNCSNQDVGDVTAQGTYLGGICEVNEGLIKKCSVSSIGSADRSYVGGIAGLNKGTVEDCRFTDKTITGKDYVGGIVSENYGTIKTPYLFQANVVATGDYVGGVAGYNYDSGVILLNERRPEDVKINDLAIASVSSSGDYIGGVTGKNHGNLNNDYSFALSGSVNGNKVVGGFAGSNMDHPMQGLTNNASVTAVNGTVGGIGGESSGVIEECWNNGIISSTKSGVAGGIVSFNNSSIKNCTDTQIVTASNGDCGGIAAENNGKITGSKVEGRITFSGNENIGGLVGRNNKKGLIENCTIRDITVENMDNSGSSNIGGIAGINSGEIRLGSNAVQNANVYSYTSKSNLGGVAGINNTESQISGAELADVMIGFAGNNATYANMGGITGANYGFIEKCTVAADITGNMGSTDTGYGGIAGVNESSILKCSYDGMLKANGSADNLVNMGGITGKNNENGNISYSYIGLAKNTTIESGFQNGNVAMGYVGGLVGWNYGKIMDCDNASMSQKEVKVINRAGHTGGIVGNNVKGAVVTGSREELLSTGKKWSVESTYYTNDAGTGGIMGYSSSGRDISYVANYADVSVNKNSSNVTGGGLIGRMENNENGAMKIAYYENYGDVKGILVGGAIGRVKYKGASFEKCVNYGDIEAGKVGGTSIAAGLVASFYANDITMDMPISIFTACKNFGDITSVDQAGGITGHTNPLKTITIKYSDCVNEGCIKGSTAGGIGAVINSANTYFYRCRNYGNSSDSGFYGIVPQTSYKRIQDAFSITNKGGLAKSGGTIEESYYFSGRSSAGVKLTVNAQSGLYTIYNSNKKFQLTGLVNNPQNSFNDASKFTFIEEEKGPRQLIYEEIDPKIVEYYRGKTAALDSPDSPTGLTMQNKSGVLVVKWGHKNSTYDKDQLVYRVIDTKDNDREVFSNFEDPMDISYGIEFYGMQIPVEYYGYKMEAYVRTVSGKYNEEDYKKEIYGPDSGRRQPGASAWVKAETSVKEPLPEPKIHIELAAYGQNGGCNAQSFVAVLDNKEDYSGSKATKINISLSNGNSFSINTANGKSVANTSLQNINENQIITAYAVAAGDYSESGRVTLQCAFYGVNALKNNNYVTSVFSEFYGDRTGNLYNQINMTKANNVTELYMNSELVVKDYRFNDMAENQVLTCDIAVAAGVSHVTQNSGTMTSNLNNLPEDLLDYKNITVRTYPWQNQSYVCWYGHPVKNGITETELISYMKNGDLLDKERQNSPIFTTGSDNTKISLKAGYVIRRNSDGTYEVIYSAILANNDYSRQVKSRNYVVSDDKSKVTAANPAYDRAIQPSPVISKIYPLRSDGKSYNFVWDEGKADKNAIYDLQLRGVTNDGTKVLLKAVTVNSETPDSYHAEGNAYWTYTFQDNEEVWNYPNIVLSVAHVGATDGNNKTLKFPSRSEQSFDIHLKLSQVSRPTVLLHKNDSEVEKNSLSYDITWNQVPTAERGHIGGYEITVNRSSRDNEATSKYDKKDDFDKDLEKYKQSYESKGGDVTEEAGNQNAVYVWKENKNGGTVEKRMELGWTQTPELTISKNLTEIWTFNMEEGDKEKNTITRMLDLNDYERGELLEISVRALSALGNTVYRNGPDGVVREMTLPSRLIVPDVSGIESTPQYKKHEDGKTDTYMTKNQFTEEGISLSLEDEHENLYQGKYQIAMAVYEEPVEEDIADTSAKTPGDAPQGDSTSDYWNSGSGLIKTLVTKESQTVMNGNFSSSSYVLKGINTEYAGKWLKIALRSISESNISSWWSDEDDATEKTVNYKWIHIPRVQVEETQQSEGIKTIYYDNHGGWTLDNLVTHIPVEHKSLKFEGRLFADGYRIQRIRAASDTDIDQDVHYTAYGVDWIYLEPSGDGGYHVYCNSSAQDVGIGNIQNEAPACWQDDTAVYWTTIYKGDFAELPFTENAWESSDATEPIEVRSFIEWEESTEENIPVFTFVLLDAEKINGSVYDKNLFTSQVSVQAVVSGSEDDGNLTRYENSPISLWFRYKQEPDLWLTDTTTLTDYAPEPMIDLLCEVSSYRDIAYQITDTGKNRRVYQIEITNPEDGSVLDKRYISAYGAGIDPVSILLPLREDIYAQYAGKYISVRAAEIVSEQGLGRWSEWTQPAILPDLTIPRPEVEQQDSSMDAYVTESSGFEDRGMVSIQATKLCWTYDQETDAKLEGYEIEIGTGPASIKIWRDSSGSWCYQTGDGGQEYIRKGEPARLITLVSQVTINESSYELSTDINLTATATENGMEFTVTTPFPNVLFTFNHEQIEAVFDSSVSILPI</sequence>
<keyword evidence="4" id="KW-1185">Reference proteome</keyword>
<dbReference type="Gene3D" id="3.30.700.10">
    <property type="entry name" value="Glycoprotein, Type 4 Pilin"/>
    <property type="match status" value="1"/>
</dbReference>
<feature type="region of interest" description="Disordered" evidence="1">
    <location>
        <begin position="2877"/>
        <end position="2900"/>
    </location>
</feature>
<dbReference type="OrthoDB" id="2065929at2"/>
<name>A0A1C7IDS5_9FIRM</name>
<evidence type="ECO:0000256" key="1">
    <source>
        <dbReference type="SAM" id="MobiDB-lite"/>
    </source>
</evidence>
<dbReference type="Proteomes" id="UP000092574">
    <property type="component" value="Chromosome"/>
</dbReference>
<dbReference type="EMBL" id="CP015405">
    <property type="protein sequence ID" value="ANU77836.1"/>
    <property type="molecule type" value="Genomic_DNA"/>
</dbReference>
<dbReference type="KEGG" id="byl:A4V09_20130"/>
<dbReference type="SUPFAM" id="SSF54523">
    <property type="entry name" value="Pili subunits"/>
    <property type="match status" value="1"/>
</dbReference>
<protein>
    <recommendedName>
        <fullName evidence="5">Prepilin-type N-terminal cleavage/methylation domain-containing protein</fullName>
    </recommendedName>
</protein>
<dbReference type="STRING" id="1796616.A4V09_20130"/>
<feature type="transmembrane region" description="Helical" evidence="2">
    <location>
        <begin position="21"/>
        <end position="51"/>
    </location>
</feature>
<evidence type="ECO:0000313" key="3">
    <source>
        <dbReference type="EMBL" id="ANU77836.1"/>
    </source>
</evidence>
<dbReference type="Pfam" id="PF07963">
    <property type="entry name" value="N_methyl"/>
    <property type="match status" value="1"/>
</dbReference>